<dbReference type="PANTHER" id="PTHR34618">
    <property type="entry name" value="SURFACE PROTEIN MAS1, PUTATIVE-RELATED"/>
    <property type="match status" value="1"/>
</dbReference>
<proteinExistence type="predicted"/>
<evidence type="ECO:0000313" key="3">
    <source>
        <dbReference type="Proteomes" id="UP001370758"/>
    </source>
</evidence>
<reference evidence="2 3" key="1">
    <citation type="submission" date="2023-08" db="EMBL/GenBank/DDBJ databases">
        <authorList>
            <person name="Palmer J.M."/>
        </authorList>
    </citation>
    <scope>NUCLEOTIDE SEQUENCE [LARGE SCALE GENOMIC DNA]</scope>
    <source>
        <strain evidence="2 3">TWF481</strain>
    </source>
</reference>
<dbReference type="InterPro" id="IPR021476">
    <property type="entry name" value="Egh16-like"/>
</dbReference>
<dbReference type="AlphaFoldDB" id="A0AAV9W2R6"/>
<feature type="compositionally biased region" description="Basic and acidic residues" evidence="1">
    <location>
        <begin position="246"/>
        <end position="262"/>
    </location>
</feature>
<dbReference type="EMBL" id="JAVHJL010000007">
    <property type="protein sequence ID" value="KAK6499943.1"/>
    <property type="molecule type" value="Genomic_DNA"/>
</dbReference>
<organism evidence="2 3">
    <name type="scientific">Arthrobotrys musiformis</name>
    <dbReference type="NCBI Taxonomy" id="47236"/>
    <lineage>
        <taxon>Eukaryota</taxon>
        <taxon>Fungi</taxon>
        <taxon>Dikarya</taxon>
        <taxon>Ascomycota</taxon>
        <taxon>Pezizomycotina</taxon>
        <taxon>Orbiliomycetes</taxon>
        <taxon>Orbiliales</taxon>
        <taxon>Orbiliaceae</taxon>
        <taxon>Arthrobotrys</taxon>
    </lineage>
</organism>
<protein>
    <submittedName>
        <fullName evidence="2">Uncharacterized protein</fullName>
    </submittedName>
</protein>
<feature type="compositionally biased region" description="Acidic residues" evidence="1">
    <location>
        <begin position="157"/>
        <end position="183"/>
    </location>
</feature>
<dbReference type="Proteomes" id="UP001370758">
    <property type="component" value="Unassembled WGS sequence"/>
</dbReference>
<feature type="compositionally biased region" description="Pro residues" evidence="1">
    <location>
        <begin position="196"/>
        <end position="210"/>
    </location>
</feature>
<comment type="caution">
    <text evidence="2">The sequence shown here is derived from an EMBL/GenBank/DDBJ whole genome shotgun (WGS) entry which is preliminary data.</text>
</comment>
<evidence type="ECO:0000256" key="1">
    <source>
        <dbReference type="SAM" id="MobiDB-lite"/>
    </source>
</evidence>
<feature type="region of interest" description="Disordered" evidence="1">
    <location>
        <begin position="151"/>
        <end position="214"/>
    </location>
</feature>
<accession>A0AAV9W2R6</accession>
<keyword evidence="3" id="KW-1185">Reference proteome</keyword>
<evidence type="ECO:0000313" key="2">
    <source>
        <dbReference type="EMBL" id="KAK6499943.1"/>
    </source>
</evidence>
<gene>
    <name evidence="2" type="ORF">TWF481_010299</name>
</gene>
<feature type="region of interest" description="Disordered" evidence="1">
    <location>
        <begin position="227"/>
        <end position="262"/>
    </location>
</feature>
<dbReference type="Pfam" id="PF11327">
    <property type="entry name" value="Egh16-like"/>
    <property type="match status" value="1"/>
</dbReference>
<name>A0AAV9W2R6_9PEZI</name>
<sequence>MLPRANLRDVGWGDHRVQNFMHTQRGYKLNIKEEMDTLIQLSLIPRATAGGLVRMRIHQVNEDGAGPFKCKLDQTGTADNFGAWQTLSRNIAGNAHSLNKGTIRSGNNWLEMPLPKDLKCTGTYGNYKNVCMIRCENQAVNGPFGGCVPFQQVLPEPEPEAPEPETPEPEAPEPEAPEPEAPEPEAPKPTASKPSQKPPYTKPARPPAPKPVTSVVVSVSVKFKTIYKPAPTVAHPRPSNSRKPTPKGDDKGGYSKEEIAYY</sequence>
<dbReference type="PANTHER" id="PTHR34618:SF1">
    <property type="entry name" value="SECRETED PROTEIN"/>
    <property type="match status" value="1"/>
</dbReference>